<comment type="caution">
    <text evidence="2">The sequence shown here is derived from an EMBL/GenBank/DDBJ whole genome shotgun (WGS) entry which is preliminary data.</text>
</comment>
<reference evidence="2 3" key="1">
    <citation type="journal article" date="2015" name="Nature">
        <title>rRNA introns, odd ribosomes, and small enigmatic genomes across a large radiation of phyla.</title>
        <authorList>
            <person name="Brown C.T."/>
            <person name="Hug L.A."/>
            <person name="Thomas B.C."/>
            <person name="Sharon I."/>
            <person name="Castelle C.J."/>
            <person name="Singh A."/>
            <person name="Wilkins M.J."/>
            <person name="Williams K.H."/>
            <person name="Banfield J.F."/>
        </authorList>
    </citation>
    <scope>NUCLEOTIDE SEQUENCE [LARGE SCALE GENOMIC DNA]</scope>
</reference>
<feature type="signal peptide" evidence="1">
    <location>
        <begin position="1"/>
        <end position="24"/>
    </location>
</feature>
<dbReference type="EMBL" id="LBQC01000025">
    <property type="protein sequence ID" value="KKP71862.1"/>
    <property type="molecule type" value="Genomic_DNA"/>
</dbReference>
<dbReference type="PATRIC" id="fig|1618478.3.peg.835"/>
<organism evidence="2 3">
    <name type="scientific">Candidatus Roizmanbacteria bacterium GW2011_GWA2_35_19</name>
    <dbReference type="NCBI Taxonomy" id="1618478"/>
    <lineage>
        <taxon>Bacteria</taxon>
        <taxon>Candidatus Roizmaniibacteriota</taxon>
    </lineage>
</organism>
<gene>
    <name evidence="2" type="ORF">UR68_C0025G0007</name>
</gene>
<keyword evidence="1" id="KW-0732">Signal</keyword>
<dbReference type="STRING" id="1618478.UR68_C0025G0007"/>
<dbReference type="AlphaFoldDB" id="A0A0G0EXI6"/>
<proteinExistence type="predicted"/>
<sequence length="625" mass="69373">MKRTLFFLTVLSVFLFATPLFTTAKQVDAPSSIMDQGSTRTCLHVAEKGGYKNINSPANGKEKLILNATLNLDGKCISSSSCEIWLHNSENTNIEDNEKMLKKCDAGATNNFCNNTEKIEEEIQSEVNKDPKWTQITNFTILSSKPGQTNITLNGVEEAVLGEATGDTVPPGDVNIQVSDEYAAHVDWSYYAVGDGQVLPTETGAGGATPIEEQNPSQQLGSFNEPVPTIDINQEGLKEDCVTFYWDPYGRVFDSQSLEPMSGVKVTLLDDQGQPAIIDGPFKNYDFTKLDNGIYNILVSKEADYQLMVDSPLSHLFTSAVNLHPNFSNIYSNIYLPGDIFHEAPIPINPTKDFDYSKYLHDIPLVSKGEPYFVPEEDVFVLKSTVMSADMGSFVNFKGRVTFPKAKVCLVGKESKKVFGNCVNADKYGNFLININKNKSPQEYLYIIAEKIKLTEPVIKSNNIDISKINFGDENLTGYEPILNYVEGYAYDETGQPIPNAKITVKLKDGNENFYTTTADTTGYFTIYGKNLPFPEYYFEVNDNKGSTPRVLTTSDFVKTNKSFLVNQSLNLMNSTKNNQPIINPATGELNQIVRTSNKPLKSTFLKGELTNRISVDILSVDPPN</sequence>
<evidence type="ECO:0000313" key="2">
    <source>
        <dbReference type="EMBL" id="KKP71862.1"/>
    </source>
</evidence>
<dbReference type="SUPFAM" id="SSF49464">
    <property type="entry name" value="Carboxypeptidase regulatory domain-like"/>
    <property type="match status" value="1"/>
</dbReference>
<dbReference type="Proteomes" id="UP000034457">
    <property type="component" value="Unassembled WGS sequence"/>
</dbReference>
<feature type="chain" id="PRO_5002531955" evidence="1">
    <location>
        <begin position="25"/>
        <end position="625"/>
    </location>
</feature>
<name>A0A0G0EXI6_9BACT</name>
<evidence type="ECO:0000313" key="3">
    <source>
        <dbReference type="Proteomes" id="UP000034457"/>
    </source>
</evidence>
<accession>A0A0G0EXI6</accession>
<evidence type="ECO:0000256" key="1">
    <source>
        <dbReference type="SAM" id="SignalP"/>
    </source>
</evidence>
<protein>
    <submittedName>
        <fullName evidence="2">Uncharacterized protein</fullName>
    </submittedName>
</protein>
<dbReference type="InterPro" id="IPR008969">
    <property type="entry name" value="CarboxyPept-like_regulatory"/>
</dbReference>